<comment type="caution">
    <text evidence="3">The sequence shown here is derived from an EMBL/GenBank/DDBJ whole genome shotgun (WGS) entry which is preliminary data.</text>
</comment>
<dbReference type="Pfam" id="PF13561">
    <property type="entry name" value="adh_short_C2"/>
    <property type="match status" value="1"/>
</dbReference>
<name>A0A2N5Y1Y0_9GAMM</name>
<evidence type="ECO:0000256" key="2">
    <source>
        <dbReference type="ARBA" id="ARBA00023002"/>
    </source>
</evidence>
<dbReference type="PANTHER" id="PTHR42760">
    <property type="entry name" value="SHORT-CHAIN DEHYDROGENASES/REDUCTASES FAMILY MEMBER"/>
    <property type="match status" value="1"/>
</dbReference>
<evidence type="ECO:0000313" key="4">
    <source>
        <dbReference type="Proteomes" id="UP000234845"/>
    </source>
</evidence>
<dbReference type="OrthoDB" id="8665216at2"/>
<dbReference type="FunFam" id="3.40.50.720:FF:000173">
    <property type="entry name" value="3-oxoacyl-[acyl-carrier protein] reductase"/>
    <property type="match status" value="1"/>
</dbReference>
<protein>
    <submittedName>
        <fullName evidence="3">Short-chain dehydrogenase</fullName>
    </submittedName>
</protein>
<organism evidence="3 4">
    <name type="scientific">Kineobactrum sediminis</name>
    <dbReference type="NCBI Taxonomy" id="1905677"/>
    <lineage>
        <taxon>Bacteria</taxon>
        <taxon>Pseudomonadati</taxon>
        <taxon>Pseudomonadota</taxon>
        <taxon>Gammaproteobacteria</taxon>
        <taxon>Cellvibrionales</taxon>
        <taxon>Halieaceae</taxon>
        <taxon>Kineobactrum</taxon>
    </lineage>
</organism>
<dbReference type="PRINTS" id="PR00080">
    <property type="entry name" value="SDRFAMILY"/>
</dbReference>
<reference evidence="4" key="1">
    <citation type="submission" date="2017-11" db="EMBL/GenBank/DDBJ databases">
        <title>The draft genome sequence of Chromatocurvus sp. F02.</title>
        <authorList>
            <person name="Du Z.-J."/>
            <person name="Chang Y.-Q."/>
        </authorList>
    </citation>
    <scope>NUCLEOTIDE SEQUENCE [LARGE SCALE GENOMIC DNA]</scope>
    <source>
        <strain evidence="4">F02</strain>
    </source>
</reference>
<dbReference type="AlphaFoldDB" id="A0A2N5Y1Y0"/>
<evidence type="ECO:0000256" key="1">
    <source>
        <dbReference type="ARBA" id="ARBA00006484"/>
    </source>
</evidence>
<gene>
    <name evidence="3" type="ORF">CWI75_11590</name>
</gene>
<keyword evidence="2" id="KW-0560">Oxidoreductase</keyword>
<proteinExistence type="inferred from homology"/>
<dbReference type="InterPro" id="IPR002347">
    <property type="entry name" value="SDR_fam"/>
</dbReference>
<keyword evidence="4" id="KW-1185">Reference proteome</keyword>
<comment type="similarity">
    <text evidence="1">Belongs to the short-chain dehydrogenases/reductases (SDR) family.</text>
</comment>
<sequence>MSSSHQTIVVTGGSTGIGAAICRQFLAEGHEVVNLARRPLEEQHPRLHNIELDLSDRAATATIAARVARDFQVTGLVHNAGLIRPNLLPDVQLDDFDYLSQVHIGAAISLAQAFLPGMKERHFGRIILITSRAALGLQTRTSYSATKSGMIGMTRTWALELGESGITVNSVAPGPISATEMFHDVVPEDSPKVDAMAQSIPVRRLGVPDDVARAVSFFNHSDNGFITGQTLMVCGGSSLGSLAL</sequence>
<dbReference type="Proteomes" id="UP000234845">
    <property type="component" value="Unassembled WGS sequence"/>
</dbReference>
<dbReference type="PRINTS" id="PR00081">
    <property type="entry name" value="GDHRDH"/>
</dbReference>
<dbReference type="GO" id="GO:0016616">
    <property type="term" value="F:oxidoreductase activity, acting on the CH-OH group of donors, NAD or NADP as acceptor"/>
    <property type="evidence" value="ECO:0007669"/>
    <property type="project" value="TreeGrafter"/>
</dbReference>
<dbReference type="RefSeq" id="WP_101521650.1">
    <property type="nucleotide sequence ID" value="NZ_PKLZ01000008.1"/>
</dbReference>
<dbReference type="GO" id="GO:0030497">
    <property type="term" value="P:fatty acid elongation"/>
    <property type="evidence" value="ECO:0007669"/>
    <property type="project" value="TreeGrafter"/>
</dbReference>
<dbReference type="PANTHER" id="PTHR42760:SF129">
    <property type="entry name" value="OXIDOREDUCTASE"/>
    <property type="match status" value="1"/>
</dbReference>
<evidence type="ECO:0000313" key="3">
    <source>
        <dbReference type="EMBL" id="PLW82398.1"/>
    </source>
</evidence>
<accession>A0A2N5Y1Y0</accession>
<dbReference type="InterPro" id="IPR036291">
    <property type="entry name" value="NAD(P)-bd_dom_sf"/>
</dbReference>
<dbReference type="Gene3D" id="3.40.50.720">
    <property type="entry name" value="NAD(P)-binding Rossmann-like Domain"/>
    <property type="match status" value="1"/>
</dbReference>
<dbReference type="SUPFAM" id="SSF51735">
    <property type="entry name" value="NAD(P)-binding Rossmann-fold domains"/>
    <property type="match status" value="1"/>
</dbReference>
<dbReference type="CDD" id="cd05233">
    <property type="entry name" value="SDR_c"/>
    <property type="match status" value="1"/>
</dbReference>
<dbReference type="EMBL" id="PKLZ01000008">
    <property type="protein sequence ID" value="PLW82398.1"/>
    <property type="molecule type" value="Genomic_DNA"/>
</dbReference>